<comment type="caution">
    <text evidence="1">The sequence shown here is derived from an EMBL/GenBank/DDBJ whole genome shotgun (WGS) entry which is preliminary data.</text>
</comment>
<evidence type="ECO:0000313" key="2">
    <source>
        <dbReference type="Proteomes" id="UP000093510"/>
    </source>
</evidence>
<gene>
    <name evidence="1" type="ORF">LPBF_11100</name>
</gene>
<keyword evidence="2" id="KW-1185">Reference proteome</keyword>
<dbReference type="STRING" id="1763534.GCA_001831475_01452"/>
<evidence type="ECO:0000313" key="1">
    <source>
        <dbReference type="EMBL" id="OCB74003.1"/>
    </source>
</evidence>
<protein>
    <submittedName>
        <fullName evidence="1">Uncharacterized protein</fullName>
    </submittedName>
</protein>
<name>A0A1B9DWD4_9FLAO</name>
<sequence length="94" mass="10940">MEGIINSIKFNKLIMKNLLTLHEAIVIALININKENFSATFDEIADFIEKRGLYTERKGEIDLTKQIMLRSTKSKGNYIYLFEQIDNSSIKLRK</sequence>
<proteinExistence type="predicted"/>
<dbReference type="AlphaFoldDB" id="A0A1B9DWD4"/>
<dbReference type="EMBL" id="LVEP01000040">
    <property type="protein sequence ID" value="OCB74003.1"/>
    <property type="molecule type" value="Genomic_DNA"/>
</dbReference>
<organism evidence="1 2">
    <name type="scientific">Flavobacterium crassostreae</name>
    <dbReference type="NCBI Taxonomy" id="1763534"/>
    <lineage>
        <taxon>Bacteria</taxon>
        <taxon>Pseudomonadati</taxon>
        <taxon>Bacteroidota</taxon>
        <taxon>Flavobacteriia</taxon>
        <taxon>Flavobacteriales</taxon>
        <taxon>Flavobacteriaceae</taxon>
        <taxon>Flavobacterium</taxon>
    </lineage>
</organism>
<reference evidence="1 2" key="1">
    <citation type="submission" date="2016-03" db="EMBL/GenBank/DDBJ databases">
        <authorList>
            <person name="Ploux O."/>
        </authorList>
    </citation>
    <scope>NUCLEOTIDE SEQUENCE [LARGE SCALE GENOMIC DNA]</scope>
    <source>
        <strain evidence="1 2">LPB0076</strain>
    </source>
</reference>
<accession>A0A1B9DWD4</accession>
<dbReference type="Proteomes" id="UP000093510">
    <property type="component" value="Unassembled WGS sequence"/>
</dbReference>